<accession>A0A1F5AC70</accession>
<comment type="cofactor">
    <cofactor evidence="12">
        <name>Fe(3+)</name>
        <dbReference type="ChEBI" id="CHEBI:29034"/>
    </cofactor>
    <text evidence="12">Binds 1 Fe(3+) ion per subunit. The iron ion 1 is coordinated via 4 cysteine residues.</text>
</comment>
<dbReference type="InterPro" id="IPR004793">
    <property type="entry name" value="Desulfoferrodoxin_rbo"/>
</dbReference>
<evidence type="ECO:0000256" key="5">
    <source>
        <dbReference type="ARBA" id="ARBA00022448"/>
    </source>
</evidence>
<dbReference type="Pfam" id="PF01880">
    <property type="entry name" value="Desulfoferrodox"/>
    <property type="match status" value="1"/>
</dbReference>
<dbReference type="SUPFAM" id="SSF57802">
    <property type="entry name" value="Rubredoxin-like"/>
    <property type="match status" value="1"/>
</dbReference>
<dbReference type="GO" id="GO:0050605">
    <property type="term" value="F:superoxide reductase activity"/>
    <property type="evidence" value="ECO:0007669"/>
    <property type="project" value="UniProtKB-EC"/>
</dbReference>
<dbReference type="InterPro" id="IPR038094">
    <property type="entry name" value="Desulfoferrodoxin_N_sf"/>
</dbReference>
<evidence type="ECO:0000256" key="10">
    <source>
        <dbReference type="ARBA" id="ARBA00031398"/>
    </source>
</evidence>
<evidence type="ECO:0000256" key="1">
    <source>
        <dbReference type="ARBA" id="ARBA00001973"/>
    </source>
</evidence>
<comment type="catalytic activity">
    <reaction evidence="11">
        <text>reduced [rubredoxin] + superoxide + 2 H(+) = oxidized [rubredoxin] + H2O2</text>
        <dbReference type="Rhea" id="RHEA:21324"/>
        <dbReference type="Rhea" id="RHEA-COMP:10302"/>
        <dbReference type="Rhea" id="RHEA-COMP:10303"/>
        <dbReference type="ChEBI" id="CHEBI:15378"/>
        <dbReference type="ChEBI" id="CHEBI:16240"/>
        <dbReference type="ChEBI" id="CHEBI:18421"/>
        <dbReference type="ChEBI" id="CHEBI:29033"/>
        <dbReference type="ChEBI" id="CHEBI:29034"/>
        <dbReference type="EC" id="1.15.1.2"/>
    </reaction>
</comment>
<protein>
    <recommendedName>
        <fullName evidence="4">Desulfoferrodoxin</fullName>
        <ecNumber evidence="3">1.15.1.2</ecNumber>
    </recommendedName>
    <alternativeName>
        <fullName evidence="10">Superoxide reductase</fullName>
    </alternativeName>
</protein>
<dbReference type="GO" id="GO:0005506">
    <property type="term" value="F:iron ion binding"/>
    <property type="evidence" value="ECO:0007669"/>
    <property type="project" value="InterPro"/>
</dbReference>
<dbReference type="InterPro" id="IPR002742">
    <property type="entry name" value="Desulfoferrodoxin_Fe-bd_dom"/>
</dbReference>
<keyword evidence="5" id="KW-0813">Transport</keyword>
<dbReference type="Gene3D" id="2.20.28.100">
    <property type="entry name" value="Desulphoferrodoxin, N-terminal domain"/>
    <property type="match status" value="1"/>
</dbReference>
<evidence type="ECO:0000256" key="11">
    <source>
        <dbReference type="ARBA" id="ARBA00047448"/>
    </source>
</evidence>
<name>A0A1F5AC70_9BACT</name>
<dbReference type="NCBIfam" id="TIGR00319">
    <property type="entry name" value="desulf_FeS4"/>
    <property type="match status" value="1"/>
</dbReference>
<keyword evidence="7" id="KW-0249">Electron transport</keyword>
<evidence type="ECO:0000256" key="12">
    <source>
        <dbReference type="PIRSR" id="PIRSR604793-1"/>
    </source>
</evidence>
<dbReference type="Proteomes" id="UP000177701">
    <property type="component" value="Unassembled WGS sequence"/>
</dbReference>
<reference evidence="15 16" key="1">
    <citation type="journal article" date="2016" name="Nat. Commun.">
        <title>Thousands of microbial genomes shed light on interconnected biogeochemical processes in an aquifer system.</title>
        <authorList>
            <person name="Anantharaman K."/>
            <person name="Brown C.T."/>
            <person name="Hug L.A."/>
            <person name="Sharon I."/>
            <person name="Castelle C.J."/>
            <person name="Probst A.J."/>
            <person name="Thomas B.C."/>
            <person name="Singh A."/>
            <person name="Wilkins M.J."/>
            <person name="Karaoz U."/>
            <person name="Brodie E.L."/>
            <person name="Williams K.H."/>
            <person name="Hubbard S.S."/>
            <person name="Banfield J.F."/>
        </authorList>
    </citation>
    <scope>NUCLEOTIDE SEQUENCE [LARGE SCALE GENOMIC DNA]</scope>
</reference>
<dbReference type="STRING" id="1797291.A2V47_06720"/>
<evidence type="ECO:0000259" key="13">
    <source>
        <dbReference type="Pfam" id="PF01880"/>
    </source>
</evidence>
<gene>
    <name evidence="15" type="ORF">A2V47_06720</name>
</gene>
<evidence type="ECO:0000313" key="16">
    <source>
        <dbReference type="Proteomes" id="UP000177701"/>
    </source>
</evidence>
<dbReference type="AlphaFoldDB" id="A0A1F5AC70"/>
<comment type="cofactor">
    <cofactor evidence="1">
        <name>Cu(2+)</name>
        <dbReference type="ChEBI" id="CHEBI:29036"/>
    </cofactor>
</comment>
<dbReference type="NCBIfam" id="TIGR00332">
    <property type="entry name" value="neela_ferrous"/>
    <property type="match status" value="1"/>
</dbReference>
<dbReference type="EMBL" id="MEYH01000043">
    <property type="protein sequence ID" value="OGD15968.1"/>
    <property type="molecule type" value="Genomic_DNA"/>
</dbReference>
<feature type="domain" description="Desulfoferrodoxin N-terminal" evidence="14">
    <location>
        <begin position="2"/>
        <end position="37"/>
    </location>
</feature>
<dbReference type="PANTHER" id="PTHR36541">
    <property type="entry name" value="SUPEROXIDE REDUCTASE-RELATED"/>
    <property type="match status" value="1"/>
</dbReference>
<evidence type="ECO:0000259" key="14">
    <source>
        <dbReference type="Pfam" id="PF06397"/>
    </source>
</evidence>
<feature type="binding site" evidence="12">
    <location>
        <position position="119"/>
    </location>
    <ligand>
        <name>Fe cation</name>
        <dbReference type="ChEBI" id="CHEBI:24875"/>
        <label>2</label>
        <note>catalytic</note>
    </ligand>
</feature>
<feature type="binding site" evidence="12">
    <location>
        <position position="69"/>
    </location>
    <ligand>
        <name>Fe cation</name>
        <dbReference type="ChEBI" id="CHEBI:24875"/>
        <label>2</label>
        <note>catalytic</note>
    </ligand>
</feature>
<feature type="binding site" evidence="12">
    <location>
        <position position="13"/>
    </location>
    <ligand>
        <name>Fe cation</name>
        <dbReference type="ChEBI" id="CHEBI:24875"/>
        <label>1</label>
    </ligand>
</feature>
<dbReference type="PANTHER" id="PTHR36541:SF1">
    <property type="entry name" value="SUPEROXIDE REDUCTASE-RELATED"/>
    <property type="match status" value="1"/>
</dbReference>
<dbReference type="NCBIfam" id="TIGR00320">
    <property type="entry name" value="dfx_rbo"/>
    <property type="match status" value="1"/>
</dbReference>
<evidence type="ECO:0000256" key="9">
    <source>
        <dbReference type="ARBA" id="ARBA00024690"/>
    </source>
</evidence>
<dbReference type="CDD" id="cd00974">
    <property type="entry name" value="DSRD"/>
    <property type="match status" value="1"/>
</dbReference>
<dbReference type="Pfam" id="PF06397">
    <property type="entry name" value="Desulfoferrod_N"/>
    <property type="match status" value="1"/>
</dbReference>
<dbReference type="Gene3D" id="2.60.40.730">
    <property type="entry name" value="SOR catalytic domain"/>
    <property type="match status" value="1"/>
</dbReference>
<evidence type="ECO:0000256" key="8">
    <source>
        <dbReference type="ARBA" id="ARBA00023004"/>
    </source>
</evidence>
<comment type="caution">
    <text evidence="15">The sequence shown here is derived from an EMBL/GenBank/DDBJ whole genome shotgun (WGS) entry which is preliminary data.</text>
</comment>
<evidence type="ECO:0000313" key="15">
    <source>
        <dbReference type="EMBL" id="OGD15968.1"/>
    </source>
</evidence>
<feature type="binding site" evidence="12">
    <location>
        <position position="75"/>
    </location>
    <ligand>
        <name>Fe cation</name>
        <dbReference type="ChEBI" id="CHEBI:24875"/>
        <label>2</label>
        <note>catalytic</note>
    </ligand>
</feature>
<evidence type="ECO:0000256" key="3">
    <source>
        <dbReference type="ARBA" id="ARBA00012679"/>
    </source>
</evidence>
<dbReference type="InterPro" id="IPR004462">
    <property type="entry name" value="Desulfoferrodoxin_N"/>
</dbReference>
<comment type="function">
    <text evidence="9">Catalyzes the one-electron reduction of superoxide anion radical to hydrogen peroxide at a nonheme ferrous iron center. Plays a fundamental role in case of oxidative stress via its superoxide detoxification activity.</text>
</comment>
<dbReference type="InterPro" id="IPR036073">
    <property type="entry name" value="Desulfoferrodoxin_Fe-bd_dom_sf"/>
</dbReference>
<feature type="domain" description="Desulfoferrodoxin ferrous iron-binding" evidence="13">
    <location>
        <begin position="42"/>
        <end position="124"/>
    </location>
</feature>
<evidence type="ECO:0000256" key="4">
    <source>
        <dbReference type="ARBA" id="ARBA00014839"/>
    </source>
</evidence>
<comment type="cofactor">
    <cofactor evidence="12">
        <name>Fe(2+)</name>
        <dbReference type="ChEBI" id="CHEBI:29033"/>
    </cofactor>
    <text evidence="12">Binds 1 Fe(2+) ion per subunit. The iron ion 2 is coordinated via four histidines and one cysteine residue.</text>
</comment>
<feature type="binding site" evidence="12">
    <location>
        <position position="30"/>
    </location>
    <ligand>
        <name>Fe cation</name>
        <dbReference type="ChEBI" id="CHEBI:24875"/>
        <label>1</label>
    </ligand>
</feature>
<dbReference type="SUPFAM" id="SSF49367">
    <property type="entry name" value="Superoxide reductase-like"/>
    <property type="match status" value="1"/>
</dbReference>
<dbReference type="EC" id="1.15.1.2" evidence="3"/>
<evidence type="ECO:0000256" key="6">
    <source>
        <dbReference type="ARBA" id="ARBA00022723"/>
    </source>
</evidence>
<sequence>MTKKLEIYKCDICGNIVEVLHEGIGALVCCGQEMKLMKEQTADQTTEKHVPVMEKIPSGIKAVVGSTLHPMEEKHYIEWIQVVTKKGASRKFLKPGDKPEAFFKDIEGLEKIREYCNVHKLWEHQEGK</sequence>
<keyword evidence="6 12" id="KW-0479">Metal-binding</keyword>
<dbReference type="GO" id="GO:0019430">
    <property type="term" value="P:removal of superoxide radicals"/>
    <property type="evidence" value="ECO:0007669"/>
    <property type="project" value="InterPro"/>
</dbReference>
<feature type="binding site" evidence="12">
    <location>
        <position position="116"/>
    </location>
    <ligand>
        <name>Fe cation</name>
        <dbReference type="ChEBI" id="CHEBI:24875"/>
        <label>2</label>
        <note>catalytic</note>
    </ligand>
</feature>
<feature type="binding site" evidence="12">
    <location>
        <position position="49"/>
    </location>
    <ligand>
        <name>Fe cation</name>
        <dbReference type="ChEBI" id="CHEBI:24875"/>
        <label>2</label>
        <note>catalytic</note>
    </ligand>
</feature>
<organism evidence="15 16">
    <name type="scientific">Candidatus Sediminicultor quintus</name>
    <dbReference type="NCBI Taxonomy" id="1797291"/>
    <lineage>
        <taxon>Bacteria</taxon>
        <taxon>Pseudomonadati</taxon>
        <taxon>Atribacterota</taxon>
        <taxon>Candidatus Phoenicimicrobiia</taxon>
        <taxon>Candidatus Pheonicimicrobiales</taxon>
        <taxon>Candidatus Phoenicimicrobiaceae</taxon>
        <taxon>Candidatus Sediminicultor</taxon>
    </lineage>
</organism>
<feature type="binding site" evidence="12">
    <location>
        <position position="29"/>
    </location>
    <ligand>
        <name>Fe cation</name>
        <dbReference type="ChEBI" id="CHEBI:24875"/>
        <label>1</label>
    </ligand>
</feature>
<feature type="binding site" evidence="12">
    <location>
        <position position="10"/>
    </location>
    <ligand>
        <name>Fe cation</name>
        <dbReference type="ChEBI" id="CHEBI:24875"/>
        <label>1</label>
    </ligand>
</feature>
<keyword evidence="8 12" id="KW-0408">Iron</keyword>
<proteinExistence type="inferred from homology"/>
<dbReference type="InterPro" id="IPR051233">
    <property type="entry name" value="Desulfoferrodoxin_SOR"/>
</dbReference>
<comment type="similarity">
    <text evidence="2">Belongs to the desulfoferrodoxin family.</text>
</comment>
<evidence type="ECO:0000256" key="7">
    <source>
        <dbReference type="ARBA" id="ARBA00022982"/>
    </source>
</evidence>
<evidence type="ECO:0000256" key="2">
    <source>
        <dbReference type="ARBA" id="ARBA00005941"/>
    </source>
</evidence>